<dbReference type="EC" id="6.3.5.5" evidence="13"/>
<dbReference type="Gene3D" id="1.10.1030.10">
    <property type="entry name" value="Carbamoyl-phosphate synthetase, large subunit oligomerisation domain"/>
    <property type="match status" value="1"/>
</dbReference>
<dbReference type="SMART" id="SM00851">
    <property type="entry name" value="MGS"/>
    <property type="match status" value="1"/>
</dbReference>
<evidence type="ECO:0000256" key="10">
    <source>
        <dbReference type="PROSITE-ProRule" id="PRU00409"/>
    </source>
</evidence>
<dbReference type="InterPro" id="IPR016185">
    <property type="entry name" value="PreATP-grasp_dom_sf"/>
</dbReference>
<dbReference type="Gene3D" id="3.30.1490.20">
    <property type="entry name" value="ATP-grasp fold, A domain"/>
    <property type="match status" value="1"/>
</dbReference>
<dbReference type="Pfam" id="PF25596">
    <property type="entry name" value="CPSase_L_D1"/>
    <property type="match status" value="2"/>
</dbReference>
<dbReference type="FunFam" id="3.30.470.20:FF:000004">
    <property type="entry name" value="Carbamoyl-phosphate synthase (glutamine-hydrolyzing)"/>
    <property type="match status" value="1"/>
</dbReference>
<dbReference type="EMBL" id="JADIMI010000015">
    <property type="protein sequence ID" value="MBO8451614.1"/>
    <property type="molecule type" value="Genomic_DNA"/>
</dbReference>
<keyword evidence="6 10" id="KW-0547">Nucleotide-binding</keyword>
<keyword evidence="4" id="KW-0479">Metal-binding</keyword>
<dbReference type="NCBIfam" id="NF003671">
    <property type="entry name" value="PRK05294.1"/>
    <property type="match status" value="1"/>
</dbReference>
<proteinExistence type="inferred from homology"/>
<dbReference type="Gene3D" id="3.40.50.20">
    <property type="match status" value="2"/>
</dbReference>
<dbReference type="PANTHER" id="PTHR11405:SF53">
    <property type="entry name" value="CARBAMOYL-PHOSPHATE SYNTHASE [AMMONIA], MITOCHONDRIAL"/>
    <property type="match status" value="1"/>
</dbReference>
<feature type="domain" description="ATP-grasp" evidence="11">
    <location>
        <begin position="678"/>
        <end position="869"/>
    </location>
</feature>
<dbReference type="PROSITE" id="PS51855">
    <property type="entry name" value="MGS"/>
    <property type="match status" value="1"/>
</dbReference>
<organism evidence="13 14">
    <name type="scientific">Candidatus Cryptobacteroides intestinavium</name>
    <dbReference type="NCBI Taxonomy" id="2840766"/>
    <lineage>
        <taxon>Bacteria</taxon>
        <taxon>Pseudomonadati</taxon>
        <taxon>Bacteroidota</taxon>
        <taxon>Bacteroidia</taxon>
        <taxon>Bacteroidales</taxon>
        <taxon>Candidatus Cryptobacteroides</taxon>
    </lineage>
</organism>
<dbReference type="GO" id="GO:0005737">
    <property type="term" value="C:cytoplasm"/>
    <property type="evidence" value="ECO:0007669"/>
    <property type="project" value="TreeGrafter"/>
</dbReference>
<dbReference type="FunFam" id="3.40.50.20:FF:000001">
    <property type="entry name" value="Carbamoyl-phosphate synthase large chain"/>
    <property type="match status" value="1"/>
</dbReference>
<evidence type="ECO:0000256" key="4">
    <source>
        <dbReference type="ARBA" id="ARBA00022723"/>
    </source>
</evidence>
<evidence type="ECO:0000313" key="14">
    <source>
        <dbReference type="Proteomes" id="UP000823661"/>
    </source>
</evidence>
<comment type="similarity">
    <text evidence="2">Belongs to the CarB family.</text>
</comment>
<keyword evidence="3 13" id="KW-0436">Ligase</keyword>
<comment type="catalytic activity">
    <reaction evidence="9">
        <text>hydrogencarbonate + L-glutamine + 2 ATP + H2O = carbamoyl phosphate + L-glutamate + 2 ADP + phosphate + 2 H(+)</text>
        <dbReference type="Rhea" id="RHEA:18633"/>
        <dbReference type="ChEBI" id="CHEBI:15377"/>
        <dbReference type="ChEBI" id="CHEBI:15378"/>
        <dbReference type="ChEBI" id="CHEBI:17544"/>
        <dbReference type="ChEBI" id="CHEBI:29985"/>
        <dbReference type="ChEBI" id="CHEBI:30616"/>
        <dbReference type="ChEBI" id="CHEBI:43474"/>
        <dbReference type="ChEBI" id="CHEBI:58228"/>
        <dbReference type="ChEBI" id="CHEBI:58359"/>
        <dbReference type="ChEBI" id="CHEBI:456216"/>
        <dbReference type="EC" id="6.3.5.5"/>
    </reaction>
</comment>
<reference evidence="13" key="2">
    <citation type="journal article" date="2021" name="PeerJ">
        <title>Extensive microbial diversity within the chicken gut microbiome revealed by metagenomics and culture.</title>
        <authorList>
            <person name="Gilroy R."/>
            <person name="Ravi A."/>
            <person name="Getino M."/>
            <person name="Pursley I."/>
            <person name="Horton D.L."/>
            <person name="Alikhan N.F."/>
            <person name="Baker D."/>
            <person name="Gharbi K."/>
            <person name="Hall N."/>
            <person name="Watson M."/>
            <person name="Adriaenssens E.M."/>
            <person name="Foster-Nyarko E."/>
            <person name="Jarju S."/>
            <person name="Secka A."/>
            <person name="Antonio M."/>
            <person name="Oren A."/>
            <person name="Chaudhuri R.R."/>
            <person name="La Ragione R."/>
            <person name="Hildebrand F."/>
            <person name="Pallen M.J."/>
        </authorList>
    </citation>
    <scope>NUCLEOTIDE SEQUENCE</scope>
    <source>
        <strain evidence="13">B1-20833</strain>
    </source>
</reference>
<dbReference type="SMART" id="SM01096">
    <property type="entry name" value="CPSase_L_D3"/>
    <property type="match status" value="1"/>
</dbReference>
<sequence>MIDSNIKKVVILGSGALKIGEAGEFDYSGSQALKALKEEGIETVLINPNIATVQTSDQVADKIYFLPVTPYFVEKVILKEQPQGILLAFGGQTALNCGVELYKSGVLRDNNVKVLGTPVQAIIDTEDRELFVEKLDQINVKTIKSHAAQTLDEAKAAAAALGYPVIIRAAYALGGLGSGFCDNETELEETCEKAFSFSPQVLVEKSLKGWKEIEYEVVRDKYDNCITVCNMENFDPLGIHTGESIVVAPSQTLTNAEYHYLRELSIKIVRHIGIVGECNVQYAFNPDAMDYRVIEVNARLSRSSALASKATGYPLAFVAAKLGLGYGLFDLKNSVTKTTPAFFEPALDYIVCKIPRWDLSKFHGVSRKIGSSMKSVGEVMAIGRSFEEAIQKGLRMIGQGAHGFIGNKELKVADVDEALREPTDRRIFVIAKAMLAGYTVDQIHQLTKIDRWFLDKLENIVATYRSLQTYDACEKVPVDLLRTAKQQGFSDFQIARAVYKNMDVEDAQKIVRLFRKAHGIVPVVKQIDTLAAEFPAATNYLYLTYNGSYNDIKYEHDRRSVIVLGSGAYRIGSSVEFDWCSVNALQTIRNEGYRGVMINYNPETVSTDYDMCDRLYFDELTYERVMDIYELEQPHGVIVSVGGQIPNNLALRLDESGVEILGTKATSIDKAEDRHKFSSIVDALGIDQPKWKELTTIDDINAFIDEVGFPVLVRPSYVLSGAAMNVCYNEDELRRFLAMAAEVSQKHPVVVSEFMQRCKEIEFDAVADRGEVIAYAISEHIEFAGVHSGDATIQFPPQKLYIETVRRIKKIAKKIASALEISGPFNIQFLAKENAIKVIECNLRASRSFPFVSKVLKINLIELATKVMLGLKPAPPRKSAFDLDYVGIKASQFSFSRLQQADPVLGVDMASTGEVGCLGDDFNEALLKSILSVGYDIPSKNILLSSGDALNKADLLGACRLLAKNGYTIYATGGSYKYLIENDVPAERVLWPSEEDDPELNSHYPSALKMLQDKEIDLEINVPKNFTPVELKNGYMLRRAAVDFNIPLITNARLATAFIRAFCGMSKDEIQIKSWDQY</sequence>
<evidence type="ECO:0000256" key="9">
    <source>
        <dbReference type="ARBA" id="ARBA00048816"/>
    </source>
</evidence>
<dbReference type="NCBIfam" id="TIGR01369">
    <property type="entry name" value="CPSaseII_lrg"/>
    <property type="match status" value="1"/>
</dbReference>
<dbReference type="Gene3D" id="3.40.50.1380">
    <property type="entry name" value="Methylglyoxal synthase-like domain"/>
    <property type="match status" value="1"/>
</dbReference>
<keyword evidence="5" id="KW-0677">Repeat</keyword>
<dbReference type="PROSITE" id="PS50975">
    <property type="entry name" value="ATP_GRASP"/>
    <property type="match status" value="2"/>
</dbReference>
<comment type="cofactor">
    <cofactor evidence="1">
        <name>Zn(2+)</name>
        <dbReference type="ChEBI" id="CHEBI:29105"/>
    </cofactor>
</comment>
<evidence type="ECO:0000256" key="1">
    <source>
        <dbReference type="ARBA" id="ARBA00001947"/>
    </source>
</evidence>
<comment type="caution">
    <text evidence="13">The sequence shown here is derived from an EMBL/GenBank/DDBJ whole genome shotgun (WGS) entry which is preliminary data.</text>
</comment>
<dbReference type="Proteomes" id="UP000823661">
    <property type="component" value="Unassembled WGS sequence"/>
</dbReference>
<dbReference type="AlphaFoldDB" id="A0A9D9EX27"/>
<dbReference type="FunFam" id="3.30.470.20:FF:000001">
    <property type="entry name" value="Carbamoyl-phosphate synthase large chain"/>
    <property type="match status" value="1"/>
</dbReference>
<dbReference type="Pfam" id="PF02786">
    <property type="entry name" value="CPSase_L_D2"/>
    <property type="match status" value="2"/>
</dbReference>
<dbReference type="SUPFAM" id="SSF52335">
    <property type="entry name" value="Methylglyoxal synthase-like"/>
    <property type="match status" value="1"/>
</dbReference>
<evidence type="ECO:0000313" key="13">
    <source>
        <dbReference type="EMBL" id="MBO8451614.1"/>
    </source>
</evidence>
<dbReference type="GO" id="GO:0004088">
    <property type="term" value="F:carbamoyl-phosphate synthase (glutamine-hydrolyzing) activity"/>
    <property type="evidence" value="ECO:0007669"/>
    <property type="project" value="UniProtKB-EC"/>
</dbReference>
<dbReference type="InterPro" id="IPR013815">
    <property type="entry name" value="ATP_grasp_subdomain_1"/>
</dbReference>
<dbReference type="InterPro" id="IPR036897">
    <property type="entry name" value="CarbamoylP_synth_lsu_oligo_sf"/>
</dbReference>
<dbReference type="InterPro" id="IPR011761">
    <property type="entry name" value="ATP-grasp"/>
</dbReference>
<dbReference type="InterPro" id="IPR058047">
    <property type="entry name" value="CPSase_preATP-grasp"/>
</dbReference>
<dbReference type="Pfam" id="PF02787">
    <property type="entry name" value="CPSase_L_D3"/>
    <property type="match status" value="1"/>
</dbReference>
<evidence type="ECO:0000259" key="12">
    <source>
        <dbReference type="PROSITE" id="PS51855"/>
    </source>
</evidence>
<dbReference type="SUPFAM" id="SSF52440">
    <property type="entry name" value="PreATP-grasp domain"/>
    <property type="match status" value="2"/>
</dbReference>
<keyword evidence="7 10" id="KW-0067">ATP-binding</keyword>
<dbReference type="NCBIfam" id="NF009455">
    <property type="entry name" value="PRK12815.1"/>
    <property type="match status" value="1"/>
</dbReference>
<comment type="catalytic activity">
    <reaction evidence="8">
        <text>hydrogencarbonate + NH4(+) + 2 ATP = carbamoyl phosphate + 2 ADP + phosphate + 2 H(+)</text>
        <dbReference type="Rhea" id="RHEA:18029"/>
        <dbReference type="ChEBI" id="CHEBI:15378"/>
        <dbReference type="ChEBI" id="CHEBI:17544"/>
        <dbReference type="ChEBI" id="CHEBI:28938"/>
        <dbReference type="ChEBI" id="CHEBI:30616"/>
        <dbReference type="ChEBI" id="CHEBI:43474"/>
        <dbReference type="ChEBI" id="CHEBI:58228"/>
        <dbReference type="ChEBI" id="CHEBI:456216"/>
        <dbReference type="EC" id="6.3.4.16"/>
    </reaction>
</comment>
<dbReference type="CDD" id="cd01423">
    <property type="entry name" value="MGS_CPS_I_III"/>
    <property type="match status" value="1"/>
</dbReference>
<dbReference type="InterPro" id="IPR005480">
    <property type="entry name" value="CPSase_lsu_oligo"/>
</dbReference>
<accession>A0A9D9EX27</accession>
<dbReference type="InterPro" id="IPR036914">
    <property type="entry name" value="MGS-like_dom_sf"/>
</dbReference>
<dbReference type="FunFam" id="3.30.1490.20:FF:000001">
    <property type="entry name" value="Carbamoyl-phosphate synthase large chain"/>
    <property type="match status" value="1"/>
</dbReference>
<dbReference type="Gene3D" id="3.30.470.20">
    <property type="entry name" value="ATP-grasp fold, B domain"/>
    <property type="match status" value="2"/>
</dbReference>
<dbReference type="PRINTS" id="PR00098">
    <property type="entry name" value="CPSASE"/>
</dbReference>
<dbReference type="InterPro" id="IPR011607">
    <property type="entry name" value="MGS-like_dom"/>
</dbReference>
<evidence type="ECO:0000256" key="3">
    <source>
        <dbReference type="ARBA" id="ARBA00022598"/>
    </source>
</evidence>
<feature type="domain" description="ATP-grasp" evidence="11">
    <location>
        <begin position="132"/>
        <end position="324"/>
    </location>
</feature>
<dbReference type="InterPro" id="IPR005479">
    <property type="entry name" value="CPAse_ATP-bd"/>
</dbReference>
<dbReference type="GO" id="GO:0006541">
    <property type="term" value="P:glutamine metabolic process"/>
    <property type="evidence" value="ECO:0007669"/>
    <property type="project" value="TreeGrafter"/>
</dbReference>
<reference evidence="13" key="1">
    <citation type="submission" date="2020-10" db="EMBL/GenBank/DDBJ databases">
        <authorList>
            <person name="Gilroy R."/>
        </authorList>
    </citation>
    <scope>NUCLEOTIDE SEQUENCE</scope>
    <source>
        <strain evidence="13">B1-20833</strain>
    </source>
</reference>
<feature type="domain" description="MGS-like" evidence="12">
    <location>
        <begin position="935"/>
        <end position="1078"/>
    </location>
</feature>
<evidence type="ECO:0000256" key="8">
    <source>
        <dbReference type="ARBA" id="ARBA00047359"/>
    </source>
</evidence>
<dbReference type="SUPFAM" id="SSF48108">
    <property type="entry name" value="Carbamoyl phosphate synthetase, large subunit connection domain"/>
    <property type="match status" value="1"/>
</dbReference>
<protein>
    <submittedName>
        <fullName evidence="13">Carbamoyl-phosphate synthase (Glutamine-hydrolyzing) large subunit</fullName>
        <ecNumber evidence="13">6.3.5.5</ecNumber>
    </submittedName>
</protein>
<evidence type="ECO:0000256" key="6">
    <source>
        <dbReference type="ARBA" id="ARBA00022741"/>
    </source>
</evidence>
<dbReference type="PROSITE" id="PS00866">
    <property type="entry name" value="CPSASE_1"/>
    <property type="match status" value="2"/>
</dbReference>
<dbReference type="FunFam" id="3.40.50.20:FF:000002">
    <property type="entry name" value="Carbamoyl-phosphate synthase large chain"/>
    <property type="match status" value="1"/>
</dbReference>
<dbReference type="InterPro" id="IPR006275">
    <property type="entry name" value="CPSase_lsu"/>
</dbReference>
<dbReference type="InterPro" id="IPR005483">
    <property type="entry name" value="CPSase_dom"/>
</dbReference>
<evidence type="ECO:0000256" key="2">
    <source>
        <dbReference type="ARBA" id="ARBA00009799"/>
    </source>
</evidence>
<name>A0A9D9EX27_9BACT</name>
<evidence type="ECO:0000259" key="11">
    <source>
        <dbReference type="PROSITE" id="PS50975"/>
    </source>
</evidence>
<dbReference type="GO" id="GO:0004087">
    <property type="term" value="F:carbamoyl-phosphate synthase (ammonia) activity"/>
    <property type="evidence" value="ECO:0007669"/>
    <property type="project" value="UniProtKB-EC"/>
</dbReference>
<dbReference type="GO" id="GO:0046872">
    <property type="term" value="F:metal ion binding"/>
    <property type="evidence" value="ECO:0007669"/>
    <property type="project" value="UniProtKB-KW"/>
</dbReference>
<dbReference type="SUPFAM" id="SSF56059">
    <property type="entry name" value="Glutathione synthetase ATP-binding domain-like"/>
    <property type="match status" value="2"/>
</dbReference>
<dbReference type="FunFam" id="1.10.1030.10:FF:000001">
    <property type="entry name" value="Carbamoyl-phosphate synthase large chain"/>
    <property type="match status" value="1"/>
</dbReference>
<evidence type="ECO:0000256" key="7">
    <source>
        <dbReference type="ARBA" id="ARBA00022840"/>
    </source>
</evidence>
<dbReference type="GO" id="GO:0005524">
    <property type="term" value="F:ATP binding"/>
    <property type="evidence" value="ECO:0007669"/>
    <property type="project" value="UniProtKB-UniRule"/>
</dbReference>
<dbReference type="Pfam" id="PF02142">
    <property type="entry name" value="MGS"/>
    <property type="match status" value="1"/>
</dbReference>
<gene>
    <name evidence="13" type="primary">carB</name>
    <name evidence="13" type="ORF">IAC06_01850</name>
</gene>
<dbReference type="PANTHER" id="PTHR11405">
    <property type="entry name" value="CARBAMOYLTRANSFERASE FAMILY MEMBER"/>
    <property type="match status" value="1"/>
</dbReference>
<evidence type="ECO:0000256" key="5">
    <source>
        <dbReference type="ARBA" id="ARBA00022737"/>
    </source>
</evidence>
<dbReference type="PROSITE" id="PS00867">
    <property type="entry name" value="CPSASE_2"/>
    <property type="match status" value="2"/>
</dbReference>